<organism evidence="2 3">
    <name type="scientific">Noviluteimonas gilva</name>
    <dbReference type="NCBI Taxonomy" id="2682097"/>
    <lineage>
        <taxon>Bacteria</taxon>
        <taxon>Pseudomonadati</taxon>
        <taxon>Pseudomonadota</taxon>
        <taxon>Gammaproteobacteria</taxon>
        <taxon>Lysobacterales</taxon>
        <taxon>Lysobacteraceae</taxon>
        <taxon>Noviluteimonas</taxon>
    </lineage>
</organism>
<evidence type="ECO:0000313" key="2">
    <source>
        <dbReference type="EMBL" id="MUV15728.1"/>
    </source>
</evidence>
<name>A0A7C9M3F2_9GAMM</name>
<feature type="domain" description="General stress protein FMN-binding split barrel" evidence="1">
    <location>
        <begin position="9"/>
        <end position="137"/>
    </location>
</feature>
<dbReference type="Pfam" id="PF16242">
    <property type="entry name" value="Pyrid_ox_like"/>
    <property type="match status" value="1"/>
</dbReference>
<dbReference type="PANTHER" id="PTHR34818:SF1">
    <property type="entry name" value="PROTEIN BLI-3"/>
    <property type="match status" value="1"/>
</dbReference>
<comment type="caution">
    <text evidence="2">The sequence shown here is derived from an EMBL/GenBank/DDBJ whole genome shotgun (WGS) entry which is preliminary data.</text>
</comment>
<gene>
    <name evidence="2" type="ORF">GN331_16115</name>
</gene>
<evidence type="ECO:0000259" key="1">
    <source>
        <dbReference type="Pfam" id="PF16242"/>
    </source>
</evidence>
<dbReference type="Proteomes" id="UP000479692">
    <property type="component" value="Unassembled WGS sequence"/>
</dbReference>
<proteinExistence type="predicted"/>
<protein>
    <submittedName>
        <fullName evidence="2">General stress protein</fullName>
    </submittedName>
</protein>
<dbReference type="SUPFAM" id="SSF50475">
    <property type="entry name" value="FMN-binding split barrel"/>
    <property type="match status" value="1"/>
</dbReference>
<evidence type="ECO:0000313" key="3">
    <source>
        <dbReference type="Proteomes" id="UP000479692"/>
    </source>
</evidence>
<dbReference type="Gene3D" id="2.30.110.10">
    <property type="entry name" value="Electron Transport, Fmn-binding Protein, Chain A"/>
    <property type="match status" value="1"/>
</dbReference>
<dbReference type="InterPro" id="IPR038725">
    <property type="entry name" value="YdaG_split_barrel_FMN-bd"/>
</dbReference>
<dbReference type="RefSeq" id="WP_156643315.1">
    <property type="nucleotide sequence ID" value="NZ_WOXT01000006.1"/>
</dbReference>
<dbReference type="InterPro" id="IPR052917">
    <property type="entry name" value="Stress-Dev_Protein"/>
</dbReference>
<keyword evidence="3" id="KW-1185">Reference proteome</keyword>
<dbReference type="EMBL" id="WOXT01000006">
    <property type="protein sequence ID" value="MUV15728.1"/>
    <property type="molecule type" value="Genomic_DNA"/>
</dbReference>
<dbReference type="AlphaFoldDB" id="A0A7C9M3F2"/>
<dbReference type="PANTHER" id="PTHR34818">
    <property type="entry name" value="PROTEIN BLI-3"/>
    <property type="match status" value="1"/>
</dbReference>
<sequence length="166" mass="18184">MSTPQELEGKLWKALKSDRTIFVGLDGEEHARPLTALYEQERGPIWFFTSKDSALVQQIGDSGGAAVANFASKGHDLFASVSGALALDMDRDVIDRLWNPFIAAWYEGKDDPKLALLRFDADHAEVWENASSLLAGVKLLLGVDPKESYKDHVAKVDLHGAGPRGH</sequence>
<accession>A0A7C9M3F2</accession>
<dbReference type="InterPro" id="IPR012349">
    <property type="entry name" value="Split_barrel_FMN-bd"/>
</dbReference>
<reference evidence="2 3" key="1">
    <citation type="submission" date="2019-12" db="EMBL/GenBank/DDBJ databases">
        <authorList>
            <person name="Xu J."/>
        </authorList>
    </citation>
    <scope>NUCLEOTIDE SEQUENCE [LARGE SCALE GENOMIC DNA]</scope>
    <source>
        <strain evidence="2 3">HX-5-24</strain>
    </source>
</reference>